<evidence type="ECO:0000313" key="1">
    <source>
        <dbReference type="EMBL" id="KXG24764.1"/>
    </source>
</evidence>
<dbReference type="AlphaFoldDB" id="A0A1B6PGD7"/>
<dbReference type="EMBL" id="CM000766">
    <property type="protein sequence ID" value="KXG24765.1"/>
    <property type="molecule type" value="Genomic_DNA"/>
</dbReference>
<reference evidence="1 2" key="1">
    <citation type="journal article" date="2009" name="Nature">
        <title>The Sorghum bicolor genome and the diversification of grasses.</title>
        <authorList>
            <person name="Paterson A.H."/>
            <person name="Bowers J.E."/>
            <person name="Bruggmann R."/>
            <person name="Dubchak I."/>
            <person name="Grimwood J."/>
            <person name="Gundlach H."/>
            <person name="Haberer G."/>
            <person name="Hellsten U."/>
            <person name="Mitros T."/>
            <person name="Poliakov A."/>
            <person name="Schmutz J."/>
            <person name="Spannagl M."/>
            <person name="Tang H."/>
            <person name="Wang X."/>
            <person name="Wicker T."/>
            <person name="Bharti A.K."/>
            <person name="Chapman J."/>
            <person name="Feltus F.A."/>
            <person name="Gowik U."/>
            <person name="Grigoriev I.V."/>
            <person name="Lyons E."/>
            <person name="Maher C.A."/>
            <person name="Martis M."/>
            <person name="Narechania A."/>
            <person name="Otillar R.P."/>
            <person name="Penning B.W."/>
            <person name="Salamov A.A."/>
            <person name="Wang Y."/>
            <person name="Zhang L."/>
            <person name="Carpita N.C."/>
            <person name="Freeling M."/>
            <person name="Gingle A.R."/>
            <person name="Hash C.T."/>
            <person name="Keller B."/>
            <person name="Klein P."/>
            <person name="Kresovich S."/>
            <person name="McCann M.C."/>
            <person name="Ming R."/>
            <person name="Peterson D.G."/>
            <person name="Mehboob-ur-Rahman"/>
            <person name="Ware D."/>
            <person name="Westhoff P."/>
            <person name="Mayer K.F."/>
            <person name="Messing J."/>
            <person name="Rokhsar D.S."/>
        </authorList>
    </citation>
    <scope>NUCLEOTIDE SEQUENCE [LARGE SCALE GENOMIC DNA]</scope>
    <source>
        <strain evidence="2">cv. BTx623</strain>
    </source>
</reference>
<dbReference type="Gramene" id="KXG24764">
    <property type="protein sequence ID" value="KXG24764"/>
    <property type="gene ID" value="SORBI_3007G083100"/>
</dbReference>
<dbReference type="EMBL" id="CM000766">
    <property type="protein sequence ID" value="OQU80124.1"/>
    <property type="molecule type" value="Genomic_DNA"/>
</dbReference>
<dbReference type="EMBL" id="CM000766">
    <property type="protein sequence ID" value="KXG24764.1"/>
    <property type="molecule type" value="Genomic_DNA"/>
</dbReference>
<reference evidence="2" key="3">
    <citation type="journal article" date="2018" name="Plant J.">
        <title>The Sorghum bicolor reference genome: improved assembly, gene annotations, a transcriptome atlas, and signatures of genome organization.</title>
        <authorList>
            <person name="McCormick R.F."/>
            <person name="Truong S.K."/>
            <person name="Sreedasyam A."/>
            <person name="Jenkins J."/>
            <person name="Shu S."/>
            <person name="Sims D."/>
            <person name="Kennedy M."/>
            <person name="Amirebrahimi M."/>
            <person name="Weers B.D."/>
            <person name="McKinley B."/>
            <person name="Mattison A."/>
            <person name="Morishige D.T."/>
            <person name="Grimwood J."/>
            <person name="Schmutz J."/>
            <person name="Mullet J.E."/>
        </authorList>
    </citation>
    <scope>NUCLEOTIDE SEQUENCE [LARGE SCALE GENOMIC DNA]</scope>
    <source>
        <strain evidence="2">cv. BTx623</strain>
    </source>
</reference>
<protein>
    <submittedName>
        <fullName evidence="1">Uncharacterized protein</fullName>
    </submittedName>
</protein>
<proteinExistence type="predicted"/>
<gene>
    <name evidence="1" type="ORF">SORBI_3007G083100</name>
</gene>
<dbReference type="Gramene" id="KXG24765">
    <property type="protein sequence ID" value="KXG24765"/>
    <property type="gene ID" value="SORBI_3007G083100"/>
</dbReference>
<name>A0A1B6PGD7_SORBI</name>
<keyword evidence="2" id="KW-1185">Reference proteome</keyword>
<organism evidence="1 2">
    <name type="scientific">Sorghum bicolor</name>
    <name type="common">Sorghum</name>
    <name type="synonym">Sorghum vulgare</name>
    <dbReference type="NCBI Taxonomy" id="4558"/>
    <lineage>
        <taxon>Eukaryota</taxon>
        <taxon>Viridiplantae</taxon>
        <taxon>Streptophyta</taxon>
        <taxon>Embryophyta</taxon>
        <taxon>Tracheophyta</taxon>
        <taxon>Spermatophyta</taxon>
        <taxon>Magnoliopsida</taxon>
        <taxon>Liliopsida</taxon>
        <taxon>Poales</taxon>
        <taxon>Poaceae</taxon>
        <taxon>PACMAD clade</taxon>
        <taxon>Panicoideae</taxon>
        <taxon>Andropogonodae</taxon>
        <taxon>Andropogoneae</taxon>
        <taxon>Sorghinae</taxon>
        <taxon>Sorghum</taxon>
    </lineage>
</organism>
<dbReference type="Gramene" id="KXG24766">
    <property type="protein sequence ID" value="KXG24766"/>
    <property type="gene ID" value="SORBI_3007G083100"/>
</dbReference>
<reference evidence="1" key="2">
    <citation type="submission" date="2017-02" db="EMBL/GenBank/DDBJ databases">
        <title>WGS assembly of Sorghum bicolor.</title>
        <authorList>
            <person name="Paterson A."/>
            <person name="Mullet J."/>
            <person name="Bowers J."/>
            <person name="Bruggmann R."/>
            <person name="Dubchak I."/>
            <person name="Grimwood J."/>
            <person name="Gundlach H."/>
            <person name="Haberer G."/>
            <person name="Hellsten U."/>
            <person name="Mitros T."/>
            <person name="Poliakov A."/>
            <person name="Schmutz J."/>
            <person name="Spannagl M."/>
            <person name="Tang H."/>
            <person name="Wang X."/>
            <person name="Wicker T."/>
            <person name="Bharti A."/>
            <person name="Chapman J."/>
            <person name="Feltus F."/>
            <person name="Gowik U."/>
            <person name="Grigoriev I."/>
            <person name="Lyons E."/>
            <person name="Maher C."/>
            <person name="Martis M."/>
            <person name="Narechania A."/>
            <person name="Otillar R."/>
            <person name="Penning B."/>
            <person name="Salamov A."/>
            <person name="Wang Y."/>
            <person name="Zhang L."/>
            <person name="Carpita N."/>
            <person name="Freeling M."/>
            <person name="Gingle A."/>
            <person name="Hash C."/>
            <person name="Keller B."/>
            <person name="Klein P."/>
            <person name="Kresovich S."/>
            <person name="Mccann M."/>
            <person name="Ming R."/>
            <person name="Peterson D."/>
            <person name="Rahman M."/>
            <person name="Ware D."/>
            <person name="Westhoff P."/>
            <person name="Mayer K."/>
            <person name="Messing J."/>
            <person name="Sims D."/>
            <person name="Jenkins J."/>
            <person name="Shu S."/>
            <person name="Rokhsar D."/>
        </authorList>
    </citation>
    <scope>NUCLEOTIDE SEQUENCE</scope>
</reference>
<dbReference type="Gramene" id="OQU80125">
    <property type="protein sequence ID" value="OQU80125"/>
    <property type="gene ID" value="SORBI_3007G083100"/>
</dbReference>
<dbReference type="EMBL" id="CM000766">
    <property type="protein sequence ID" value="OQU80125.1"/>
    <property type="molecule type" value="Genomic_DNA"/>
</dbReference>
<sequence length="50" mass="5628">MPLLERASACMCGATLEWWHRRPCFNALNSGLRTDVLRLGDYLHALPISA</sequence>
<dbReference type="InParanoid" id="A0A1B6PGD7"/>
<evidence type="ECO:0000313" key="2">
    <source>
        <dbReference type="Proteomes" id="UP000000768"/>
    </source>
</evidence>
<dbReference type="Proteomes" id="UP000000768">
    <property type="component" value="Chromosome 7"/>
</dbReference>
<dbReference type="Gramene" id="OQU80124">
    <property type="protein sequence ID" value="OQU80124"/>
    <property type="gene ID" value="SORBI_3007G083100"/>
</dbReference>
<dbReference type="EMBL" id="CM000766">
    <property type="protein sequence ID" value="KXG24766.1"/>
    <property type="molecule type" value="Genomic_DNA"/>
</dbReference>
<accession>A0A1B6PGD7</accession>